<evidence type="ECO:0000313" key="2">
    <source>
        <dbReference type="Proteomes" id="UP000018454"/>
    </source>
</evidence>
<dbReference type="Proteomes" id="UP000018454">
    <property type="component" value="Unassembled WGS sequence"/>
</dbReference>
<dbReference type="EMBL" id="AEUP01000021">
    <property type="protein sequence ID" value="EGE48314.1"/>
    <property type="molecule type" value="Genomic_DNA"/>
</dbReference>
<sequence>MEEAMAKAAPVSDTCEVWILDTHRAGEMAQCRALADMLGLPRQIIPLQADFSLPEQIPDTRNLRLILSFGNAVQAALALRTRCKNTPAIVQLGRPSHVPAADLDLIIILPQDDYPAASNVLRLRFPLNGADKGQRFIPQANPVTRHGGTVVLYGAPSKQFFLDKQDTYKLLSFSHKLAQAHHEPLHVLTSPRTPVEAEGWLEDISKTIPMQIYTFRKGVNPFQSFLQEASRFVVTGDSASMLADACRTGVPVWLFPLRTKQSFMEWLQASVDWLGLHIIRNRLVRSGWLGSGTCFEKWHTTLAEQNYIHLVSPQVSSQALMWQPDALRRDDDMQKCYESIMKLPLFIAR</sequence>
<dbReference type="InterPro" id="IPR009367">
    <property type="entry name" value="Elm1-like"/>
</dbReference>
<organism evidence="1 2">
    <name type="scientific">Acetobacter pomorum DM001</name>
    <dbReference type="NCBI Taxonomy" id="945681"/>
    <lineage>
        <taxon>Bacteria</taxon>
        <taxon>Pseudomonadati</taxon>
        <taxon>Pseudomonadota</taxon>
        <taxon>Alphaproteobacteria</taxon>
        <taxon>Acetobacterales</taxon>
        <taxon>Acetobacteraceae</taxon>
        <taxon>Acetobacter</taxon>
    </lineage>
</organism>
<comment type="caution">
    <text evidence="1">The sequence shown here is derived from an EMBL/GenBank/DDBJ whole genome shotgun (WGS) entry which is preliminary data.</text>
</comment>
<dbReference type="AlphaFoldDB" id="F1YSI1"/>
<dbReference type="Pfam" id="PF06258">
    <property type="entry name" value="Mito_fiss_Elm1"/>
    <property type="match status" value="1"/>
</dbReference>
<accession>F1YSI1</accession>
<evidence type="ECO:0000313" key="1">
    <source>
        <dbReference type="EMBL" id="EGE48314.1"/>
    </source>
</evidence>
<name>F1YSI1_9PROT</name>
<protein>
    <submittedName>
        <fullName evidence="1">Nucleoside-Diphosphate-Sugar Epimerase</fullName>
    </submittedName>
</protein>
<proteinExistence type="predicted"/>
<reference evidence="1 2" key="1">
    <citation type="journal article" date="2011" name="Science">
        <title>Drosophila microbiome modulates host developmental and metabolic homeostasis via insulin signaling.</title>
        <authorList>
            <person name="Shin S.C."/>
            <person name="Kim S.H."/>
            <person name="You H."/>
            <person name="Kim B."/>
            <person name="Kim A.C."/>
            <person name="Lee K.A."/>
            <person name="Yoon J.H."/>
            <person name="Ryu J.H."/>
            <person name="Lee W.J."/>
        </authorList>
    </citation>
    <scope>NUCLEOTIDE SEQUENCE [LARGE SCALE GENOMIC DNA]</scope>
    <source>
        <strain evidence="1 2">DM001</strain>
    </source>
</reference>
<gene>
    <name evidence="1" type="ORF">APO_0876</name>
</gene>